<feature type="compositionally biased region" description="Low complexity" evidence="5">
    <location>
        <begin position="102"/>
        <end position="114"/>
    </location>
</feature>
<dbReference type="Gene3D" id="3.10.120.10">
    <property type="entry name" value="Cytochrome b5-like heme/steroid binding domain"/>
    <property type="match status" value="1"/>
</dbReference>
<feature type="non-terminal residue" evidence="7">
    <location>
        <position position="125"/>
    </location>
</feature>
<evidence type="ECO:0000256" key="3">
    <source>
        <dbReference type="ARBA" id="ARBA00023004"/>
    </source>
</evidence>
<dbReference type="SUPFAM" id="SSF55856">
    <property type="entry name" value="Cytochrome b5-like heme/steroid binding domain"/>
    <property type="match status" value="1"/>
</dbReference>
<dbReference type="InterPro" id="IPR036400">
    <property type="entry name" value="Cyt_B5-like_heme/steroid_sf"/>
</dbReference>
<keyword evidence="8" id="KW-1185">Reference proteome</keyword>
<dbReference type="InterPro" id="IPR050668">
    <property type="entry name" value="Cytochrome_b5"/>
</dbReference>
<evidence type="ECO:0000256" key="2">
    <source>
        <dbReference type="ARBA" id="ARBA00022723"/>
    </source>
</evidence>
<dbReference type="PANTHER" id="PTHR19359">
    <property type="entry name" value="CYTOCHROME B5"/>
    <property type="match status" value="1"/>
</dbReference>
<dbReference type="GO" id="GO:0016020">
    <property type="term" value="C:membrane"/>
    <property type="evidence" value="ECO:0007669"/>
    <property type="project" value="TreeGrafter"/>
</dbReference>
<comment type="caution">
    <text evidence="7">The sequence shown here is derived from an EMBL/GenBank/DDBJ whole genome shotgun (WGS) entry which is preliminary data.</text>
</comment>
<evidence type="ECO:0000259" key="6">
    <source>
        <dbReference type="PROSITE" id="PS50255"/>
    </source>
</evidence>
<accession>A0A559LYJ4</accession>
<keyword evidence="2" id="KW-0479">Metal-binding</keyword>
<dbReference type="GO" id="GO:0046872">
    <property type="term" value="F:metal ion binding"/>
    <property type="evidence" value="ECO:0007669"/>
    <property type="project" value="UniProtKB-KW"/>
</dbReference>
<protein>
    <submittedName>
        <fullName evidence="7">Putative cytochrome b5</fullName>
    </submittedName>
</protein>
<dbReference type="Pfam" id="PF00173">
    <property type="entry name" value="Cyt-b5"/>
    <property type="match status" value="1"/>
</dbReference>
<dbReference type="AlphaFoldDB" id="A0A559LYJ4"/>
<sequence length="125" mass="13615">MSKTFTQADVASHNKPDNLYIVVDEDVYDLTTFQDEHPGGKKILTRVAGKDASKQFWKYHNEGILKKFKPKLQVGSLDTKKNAAPPTPPASPSPKEIVKPQAESGTVSAAPAAAVEEKVPEETLE</sequence>
<evidence type="ECO:0000256" key="4">
    <source>
        <dbReference type="ARBA" id="ARBA00038168"/>
    </source>
</evidence>
<feature type="compositionally biased region" description="Basic and acidic residues" evidence="5">
    <location>
        <begin position="115"/>
        <end position="125"/>
    </location>
</feature>
<organism evidence="7 8">
    <name type="scientific">Lachnellula willkommii</name>
    <dbReference type="NCBI Taxonomy" id="215461"/>
    <lineage>
        <taxon>Eukaryota</taxon>
        <taxon>Fungi</taxon>
        <taxon>Dikarya</taxon>
        <taxon>Ascomycota</taxon>
        <taxon>Pezizomycotina</taxon>
        <taxon>Leotiomycetes</taxon>
        <taxon>Helotiales</taxon>
        <taxon>Lachnaceae</taxon>
        <taxon>Lachnellula</taxon>
    </lineage>
</organism>
<gene>
    <name evidence="7" type="ORF">LAWI1_G007554</name>
</gene>
<dbReference type="InterPro" id="IPR001199">
    <property type="entry name" value="Cyt_B5-like_heme/steroid-bd"/>
</dbReference>
<evidence type="ECO:0000313" key="8">
    <source>
        <dbReference type="Proteomes" id="UP000315522"/>
    </source>
</evidence>
<dbReference type="EMBL" id="QGML01005669">
    <property type="protein sequence ID" value="TVY85786.1"/>
    <property type="molecule type" value="Genomic_DNA"/>
</dbReference>
<dbReference type="PANTHER" id="PTHR19359:SF14">
    <property type="entry name" value="CYTOCHROME B5 A"/>
    <property type="match status" value="1"/>
</dbReference>
<reference evidence="7 8" key="1">
    <citation type="submission" date="2018-05" db="EMBL/GenBank/DDBJ databases">
        <title>Genome sequencing and assembly of the regulated plant pathogen Lachnellula willkommii and related sister species for the development of diagnostic species identification markers.</title>
        <authorList>
            <person name="Giroux E."/>
            <person name="Bilodeau G."/>
        </authorList>
    </citation>
    <scope>NUCLEOTIDE SEQUENCE [LARGE SCALE GENOMIC DNA]</scope>
    <source>
        <strain evidence="7 8">CBS 172.35</strain>
    </source>
</reference>
<dbReference type="PRINTS" id="PR00363">
    <property type="entry name" value="CYTOCHROMEB5"/>
</dbReference>
<evidence type="ECO:0000256" key="5">
    <source>
        <dbReference type="SAM" id="MobiDB-lite"/>
    </source>
</evidence>
<dbReference type="GO" id="GO:0020037">
    <property type="term" value="F:heme binding"/>
    <property type="evidence" value="ECO:0007669"/>
    <property type="project" value="TreeGrafter"/>
</dbReference>
<dbReference type="SMART" id="SM01117">
    <property type="entry name" value="Cyt-b5"/>
    <property type="match status" value="1"/>
</dbReference>
<evidence type="ECO:0000256" key="1">
    <source>
        <dbReference type="ARBA" id="ARBA00022617"/>
    </source>
</evidence>
<dbReference type="Proteomes" id="UP000315522">
    <property type="component" value="Unassembled WGS sequence"/>
</dbReference>
<comment type="similarity">
    <text evidence="4">Belongs to the cytochrome b5 family.</text>
</comment>
<feature type="region of interest" description="Disordered" evidence="5">
    <location>
        <begin position="75"/>
        <end position="125"/>
    </location>
</feature>
<keyword evidence="3" id="KW-0408">Iron</keyword>
<keyword evidence="1" id="KW-0349">Heme</keyword>
<proteinExistence type="inferred from homology"/>
<evidence type="ECO:0000313" key="7">
    <source>
        <dbReference type="EMBL" id="TVY85786.1"/>
    </source>
</evidence>
<dbReference type="PROSITE" id="PS50255">
    <property type="entry name" value="CYTOCHROME_B5_2"/>
    <property type="match status" value="1"/>
</dbReference>
<feature type="domain" description="Cytochrome b5 heme-binding" evidence="6">
    <location>
        <begin position="2"/>
        <end position="78"/>
    </location>
</feature>
<name>A0A559LYJ4_9HELO</name>